<feature type="transmembrane region" description="Helical" evidence="7">
    <location>
        <begin position="221"/>
        <end position="241"/>
    </location>
</feature>
<dbReference type="GO" id="GO:0046872">
    <property type="term" value="F:metal ion binding"/>
    <property type="evidence" value="ECO:0007669"/>
    <property type="project" value="UniProtKB-KW"/>
</dbReference>
<evidence type="ECO:0000313" key="10">
    <source>
        <dbReference type="Proteomes" id="UP000023152"/>
    </source>
</evidence>
<keyword evidence="3" id="KW-0479">Metal-binding</keyword>
<proteinExistence type="predicted"/>
<feature type="transmembrane region" description="Helical" evidence="7">
    <location>
        <begin position="105"/>
        <end position="125"/>
    </location>
</feature>
<feature type="transmembrane region" description="Helical" evidence="7">
    <location>
        <begin position="193"/>
        <end position="214"/>
    </location>
</feature>
<feature type="transmembrane region" description="Helical" evidence="7">
    <location>
        <begin position="72"/>
        <end position="93"/>
    </location>
</feature>
<organism evidence="9 10">
    <name type="scientific">Reticulomyxa filosa</name>
    <dbReference type="NCBI Taxonomy" id="46433"/>
    <lineage>
        <taxon>Eukaryota</taxon>
        <taxon>Sar</taxon>
        <taxon>Rhizaria</taxon>
        <taxon>Retaria</taxon>
        <taxon>Foraminifera</taxon>
        <taxon>Monothalamids</taxon>
        <taxon>Reticulomyxidae</taxon>
        <taxon>Reticulomyxa</taxon>
    </lineage>
</organism>
<keyword evidence="4" id="KW-0460">Magnesium</keyword>
<gene>
    <name evidence="9" type="ORF">RFI_31975</name>
</gene>
<evidence type="ECO:0000313" key="9">
    <source>
        <dbReference type="EMBL" id="ETO05421.1"/>
    </source>
</evidence>
<keyword evidence="6 7" id="KW-0472">Membrane</keyword>
<dbReference type="OrthoDB" id="377733at2759"/>
<comment type="subcellular location">
    <subcellularLocation>
        <location evidence="1">Membrane</location>
        <topology evidence="1">Multi-pass membrane protein</topology>
    </subcellularLocation>
</comment>
<protein>
    <submittedName>
        <fullName evidence="9">Transmembrane protein</fullName>
    </submittedName>
</protein>
<keyword evidence="10" id="KW-1185">Reference proteome</keyword>
<dbReference type="InterPro" id="IPR023214">
    <property type="entry name" value="HAD_sf"/>
</dbReference>
<accession>X6LVQ0</accession>
<dbReference type="GO" id="GO:0045332">
    <property type="term" value="P:phospholipid translocation"/>
    <property type="evidence" value="ECO:0007669"/>
    <property type="project" value="TreeGrafter"/>
</dbReference>
<evidence type="ECO:0000256" key="5">
    <source>
        <dbReference type="ARBA" id="ARBA00022989"/>
    </source>
</evidence>
<evidence type="ECO:0000256" key="1">
    <source>
        <dbReference type="ARBA" id="ARBA00004141"/>
    </source>
</evidence>
<reference evidence="9 10" key="1">
    <citation type="journal article" date="2013" name="Curr. Biol.">
        <title>The Genome of the Foraminiferan Reticulomyxa filosa.</title>
        <authorList>
            <person name="Glockner G."/>
            <person name="Hulsmann N."/>
            <person name="Schleicher M."/>
            <person name="Noegel A.A."/>
            <person name="Eichinger L."/>
            <person name="Gallinger C."/>
            <person name="Pawlowski J."/>
            <person name="Sierra R."/>
            <person name="Euteneuer U."/>
            <person name="Pillet L."/>
            <person name="Moustafa A."/>
            <person name="Platzer M."/>
            <person name="Groth M."/>
            <person name="Szafranski K."/>
            <person name="Schliwa M."/>
        </authorList>
    </citation>
    <scope>NUCLEOTIDE SEQUENCE [LARGE SCALE GENOMIC DNA]</scope>
</reference>
<keyword evidence="5 7" id="KW-1133">Transmembrane helix</keyword>
<feature type="transmembrane region" description="Helical" evidence="7">
    <location>
        <begin position="155"/>
        <end position="177"/>
    </location>
</feature>
<dbReference type="PANTHER" id="PTHR24092">
    <property type="entry name" value="PROBABLE PHOSPHOLIPID-TRANSPORTING ATPASE"/>
    <property type="match status" value="1"/>
</dbReference>
<name>X6LVQ0_RETFI</name>
<dbReference type="EMBL" id="ASPP01028143">
    <property type="protein sequence ID" value="ETO05421.1"/>
    <property type="molecule type" value="Genomic_DNA"/>
</dbReference>
<dbReference type="InterPro" id="IPR023298">
    <property type="entry name" value="ATPase_P-typ_TM_dom_sf"/>
</dbReference>
<dbReference type="GO" id="GO:0016887">
    <property type="term" value="F:ATP hydrolysis activity"/>
    <property type="evidence" value="ECO:0007669"/>
    <property type="project" value="InterPro"/>
</dbReference>
<evidence type="ECO:0000256" key="6">
    <source>
        <dbReference type="ARBA" id="ARBA00023136"/>
    </source>
</evidence>
<dbReference type="PANTHER" id="PTHR24092:SF218">
    <property type="entry name" value="PHOSPHOLIPID-TRANSPORTING ATPASE"/>
    <property type="match status" value="1"/>
</dbReference>
<dbReference type="Pfam" id="PF16212">
    <property type="entry name" value="PhoLip_ATPase_C"/>
    <property type="match status" value="1"/>
</dbReference>
<sequence length="264" mass="29780">MAKSRLEGVVLAIGDGANDVSMIQESNIGVGIMGKEGTQAALAADFVIHRFRHLSRLLFVHGRFSFLRTSTLCLVSLYKNMVFIMPLAYFGFYSLFTAESMFDPYMMSAFNLLFAAAFPLCVGAFEQDIKEETALNHPKAYHYFKLDTVFNLKAFGFWMFTALWQSLVVFFSIFLVVNENGDLWNSSGKNGGVWVWGTQMLTSVVLTACFKMIAETNHWNWFYYASTALGIGLYFATLAIVSNVRTLDPNMWQVMGMTDVFVQC</sequence>
<dbReference type="Gene3D" id="3.40.50.1000">
    <property type="entry name" value="HAD superfamily/HAD-like"/>
    <property type="match status" value="1"/>
</dbReference>
<evidence type="ECO:0000259" key="8">
    <source>
        <dbReference type="Pfam" id="PF16212"/>
    </source>
</evidence>
<dbReference type="NCBIfam" id="TIGR01494">
    <property type="entry name" value="ATPase_P-type"/>
    <property type="match status" value="1"/>
</dbReference>
<dbReference type="GO" id="GO:0140326">
    <property type="term" value="F:ATPase-coupled intramembrane lipid transporter activity"/>
    <property type="evidence" value="ECO:0007669"/>
    <property type="project" value="TreeGrafter"/>
</dbReference>
<dbReference type="SUPFAM" id="SSF81665">
    <property type="entry name" value="Calcium ATPase, transmembrane domain M"/>
    <property type="match status" value="1"/>
</dbReference>
<comment type="caution">
    <text evidence="9">The sequence shown here is derived from an EMBL/GenBank/DDBJ whole genome shotgun (WGS) entry which is preliminary data.</text>
</comment>
<keyword evidence="2 7" id="KW-0812">Transmembrane</keyword>
<dbReference type="InterPro" id="IPR001757">
    <property type="entry name" value="P_typ_ATPase"/>
</dbReference>
<feature type="domain" description="P-type ATPase C-terminal" evidence="8">
    <location>
        <begin position="41"/>
        <end position="252"/>
    </location>
</feature>
<evidence type="ECO:0000256" key="2">
    <source>
        <dbReference type="ARBA" id="ARBA00022692"/>
    </source>
</evidence>
<dbReference type="AlphaFoldDB" id="X6LVQ0"/>
<evidence type="ECO:0000256" key="7">
    <source>
        <dbReference type="SAM" id="Phobius"/>
    </source>
</evidence>
<evidence type="ECO:0000256" key="4">
    <source>
        <dbReference type="ARBA" id="ARBA00022842"/>
    </source>
</evidence>
<dbReference type="InterPro" id="IPR036412">
    <property type="entry name" value="HAD-like_sf"/>
</dbReference>
<evidence type="ECO:0000256" key="3">
    <source>
        <dbReference type="ARBA" id="ARBA00022723"/>
    </source>
</evidence>
<dbReference type="InterPro" id="IPR032630">
    <property type="entry name" value="P_typ_ATPase_c"/>
</dbReference>
<dbReference type="GO" id="GO:0005886">
    <property type="term" value="C:plasma membrane"/>
    <property type="evidence" value="ECO:0007669"/>
    <property type="project" value="TreeGrafter"/>
</dbReference>
<dbReference type="SUPFAM" id="SSF56784">
    <property type="entry name" value="HAD-like"/>
    <property type="match status" value="1"/>
</dbReference>
<dbReference type="Proteomes" id="UP000023152">
    <property type="component" value="Unassembled WGS sequence"/>
</dbReference>
<dbReference type="GO" id="GO:0005524">
    <property type="term" value="F:ATP binding"/>
    <property type="evidence" value="ECO:0007669"/>
    <property type="project" value="InterPro"/>
</dbReference>